<dbReference type="PANTHER" id="PTHR16266:SF17">
    <property type="entry name" value="BRWD3"/>
    <property type="match status" value="1"/>
</dbReference>
<comment type="caution">
    <text evidence="2">The sequence shown here is derived from an EMBL/GenBank/DDBJ whole genome shotgun (WGS) entry which is preliminary data.</text>
</comment>
<evidence type="ECO:0000259" key="1">
    <source>
        <dbReference type="Pfam" id="PF25437"/>
    </source>
</evidence>
<dbReference type="InterPro" id="IPR057452">
    <property type="entry name" value="BRWD/PHIP_N"/>
</dbReference>
<dbReference type="PANTHER" id="PTHR16266">
    <property type="entry name" value="WD REPEAT DOMAIN 9"/>
    <property type="match status" value="1"/>
</dbReference>
<dbReference type="AlphaFoldDB" id="A0A6S7FTP5"/>
<evidence type="ECO:0000313" key="3">
    <source>
        <dbReference type="Proteomes" id="UP001152795"/>
    </source>
</evidence>
<protein>
    <submittedName>
        <fullName evidence="2">PH-interacting -like</fullName>
    </submittedName>
</protein>
<proteinExistence type="predicted"/>
<dbReference type="OrthoDB" id="10265743at2759"/>
<feature type="domain" description="BRWD/PHIP N-terminal" evidence="1">
    <location>
        <begin position="9"/>
        <end position="89"/>
    </location>
</feature>
<sequence length="202" mass="22311">MSNVAGKASVDENLRRELYFLIIKFLSEGPCTSAAEVLKREVESLQLLPKGINWFGETTPQNFVDTAVSNPHIPGDFLQKICERLLPLLEQTIPPSVKGVSSLLGAGRQSLLRPAQDPGHVLTSNHLTVCRHGAPIAPGFKTRNTFNLTNVVNARQASGTFCKRNFLQHGLFFKMSMHRRILGHLSAVYCVLFDQTGQSIIT</sequence>
<dbReference type="GO" id="GO:0006357">
    <property type="term" value="P:regulation of transcription by RNA polymerase II"/>
    <property type="evidence" value="ECO:0007669"/>
    <property type="project" value="TreeGrafter"/>
</dbReference>
<organism evidence="2 3">
    <name type="scientific">Paramuricea clavata</name>
    <name type="common">Red gorgonian</name>
    <name type="synonym">Violescent sea-whip</name>
    <dbReference type="NCBI Taxonomy" id="317549"/>
    <lineage>
        <taxon>Eukaryota</taxon>
        <taxon>Metazoa</taxon>
        <taxon>Cnidaria</taxon>
        <taxon>Anthozoa</taxon>
        <taxon>Octocorallia</taxon>
        <taxon>Malacalcyonacea</taxon>
        <taxon>Plexauridae</taxon>
        <taxon>Paramuricea</taxon>
    </lineage>
</organism>
<feature type="non-terminal residue" evidence="2">
    <location>
        <position position="1"/>
    </location>
</feature>
<dbReference type="Proteomes" id="UP001152795">
    <property type="component" value="Unassembled WGS sequence"/>
</dbReference>
<reference evidence="2" key="1">
    <citation type="submission" date="2020-04" db="EMBL/GenBank/DDBJ databases">
        <authorList>
            <person name="Alioto T."/>
            <person name="Alioto T."/>
            <person name="Gomez Garrido J."/>
        </authorList>
    </citation>
    <scope>NUCLEOTIDE SEQUENCE</scope>
    <source>
        <strain evidence="2">A484AB</strain>
    </source>
</reference>
<dbReference type="GO" id="GO:0005634">
    <property type="term" value="C:nucleus"/>
    <property type="evidence" value="ECO:0007669"/>
    <property type="project" value="TreeGrafter"/>
</dbReference>
<keyword evidence="3" id="KW-1185">Reference proteome</keyword>
<dbReference type="GO" id="GO:0008360">
    <property type="term" value="P:regulation of cell shape"/>
    <property type="evidence" value="ECO:0007669"/>
    <property type="project" value="TreeGrafter"/>
</dbReference>
<evidence type="ECO:0000313" key="2">
    <source>
        <dbReference type="EMBL" id="CAB3980593.1"/>
    </source>
</evidence>
<dbReference type="EMBL" id="CACRXK020000305">
    <property type="protein sequence ID" value="CAB3980593.1"/>
    <property type="molecule type" value="Genomic_DNA"/>
</dbReference>
<name>A0A6S7FTP5_PARCT</name>
<dbReference type="GO" id="GO:0007010">
    <property type="term" value="P:cytoskeleton organization"/>
    <property type="evidence" value="ECO:0007669"/>
    <property type="project" value="TreeGrafter"/>
</dbReference>
<accession>A0A6S7FTP5</accession>
<gene>
    <name evidence="2" type="ORF">PACLA_8A085765</name>
</gene>
<dbReference type="InterPro" id="IPR052060">
    <property type="entry name" value="Bromo_WD_repeat"/>
</dbReference>
<dbReference type="Pfam" id="PF25437">
    <property type="entry name" value="BRWD1_N"/>
    <property type="match status" value="1"/>
</dbReference>